<sequence length="62" mass="7671">MILESPFTNYFENLLEENNYEGLERSEKNHYYYPNFFEIIKKQLHIVPFWSGLLLNHYEIIK</sequence>
<protein>
    <submittedName>
        <fullName evidence="1">Uncharacterized protein</fullName>
    </submittedName>
</protein>
<accession>A0A3M7RWP9</accession>
<proteinExistence type="predicted"/>
<comment type="caution">
    <text evidence="1">The sequence shown here is derived from an EMBL/GenBank/DDBJ whole genome shotgun (WGS) entry which is preliminary data.</text>
</comment>
<keyword evidence="2" id="KW-1185">Reference proteome</keyword>
<evidence type="ECO:0000313" key="2">
    <source>
        <dbReference type="Proteomes" id="UP000276133"/>
    </source>
</evidence>
<dbReference type="Proteomes" id="UP000276133">
    <property type="component" value="Unassembled WGS sequence"/>
</dbReference>
<reference evidence="1 2" key="1">
    <citation type="journal article" date="2018" name="Sci. Rep.">
        <title>Genomic signatures of local adaptation to the degree of environmental predictability in rotifers.</title>
        <authorList>
            <person name="Franch-Gras L."/>
            <person name="Hahn C."/>
            <person name="Garcia-Roger E.M."/>
            <person name="Carmona M.J."/>
            <person name="Serra M."/>
            <person name="Gomez A."/>
        </authorList>
    </citation>
    <scope>NUCLEOTIDE SEQUENCE [LARGE SCALE GENOMIC DNA]</scope>
    <source>
        <strain evidence="1">HYR1</strain>
    </source>
</reference>
<name>A0A3M7RWP9_BRAPC</name>
<dbReference type="EMBL" id="REGN01002493">
    <property type="protein sequence ID" value="RNA27775.1"/>
    <property type="molecule type" value="Genomic_DNA"/>
</dbReference>
<evidence type="ECO:0000313" key="1">
    <source>
        <dbReference type="EMBL" id="RNA27775.1"/>
    </source>
</evidence>
<gene>
    <name evidence="1" type="ORF">BpHYR1_011105</name>
</gene>
<dbReference type="AlphaFoldDB" id="A0A3M7RWP9"/>
<organism evidence="1 2">
    <name type="scientific">Brachionus plicatilis</name>
    <name type="common">Marine rotifer</name>
    <name type="synonym">Brachionus muelleri</name>
    <dbReference type="NCBI Taxonomy" id="10195"/>
    <lineage>
        <taxon>Eukaryota</taxon>
        <taxon>Metazoa</taxon>
        <taxon>Spiralia</taxon>
        <taxon>Gnathifera</taxon>
        <taxon>Rotifera</taxon>
        <taxon>Eurotatoria</taxon>
        <taxon>Monogononta</taxon>
        <taxon>Pseudotrocha</taxon>
        <taxon>Ploima</taxon>
        <taxon>Brachionidae</taxon>
        <taxon>Brachionus</taxon>
    </lineage>
</organism>